<sequence>MGDSRKKKPLQTILFPKPTHIDASVGSYTKRNPFYEARLPPLKTYAHDNQEEDSLLKELNTILSKPSISLPPLGKKTPSPGFVQKHQIERPPSLKINPIVHDEKFQELNSSLSTCGSSENSSFVCLL</sequence>
<dbReference type="EMBL" id="CAJZBQ010000046">
    <property type="protein sequence ID" value="CAG9328571.1"/>
    <property type="molecule type" value="Genomic_DNA"/>
</dbReference>
<name>A0AAU9JYS5_9CILI</name>
<organism evidence="1 2">
    <name type="scientific">Blepharisma stoltei</name>
    <dbReference type="NCBI Taxonomy" id="1481888"/>
    <lineage>
        <taxon>Eukaryota</taxon>
        <taxon>Sar</taxon>
        <taxon>Alveolata</taxon>
        <taxon>Ciliophora</taxon>
        <taxon>Postciliodesmatophora</taxon>
        <taxon>Heterotrichea</taxon>
        <taxon>Heterotrichida</taxon>
        <taxon>Blepharismidae</taxon>
        <taxon>Blepharisma</taxon>
    </lineage>
</organism>
<keyword evidence="2" id="KW-1185">Reference proteome</keyword>
<reference evidence="1" key="1">
    <citation type="submission" date="2021-09" db="EMBL/GenBank/DDBJ databases">
        <authorList>
            <consortium name="AG Swart"/>
            <person name="Singh M."/>
            <person name="Singh A."/>
            <person name="Seah K."/>
            <person name="Emmerich C."/>
        </authorList>
    </citation>
    <scope>NUCLEOTIDE SEQUENCE</scope>
    <source>
        <strain evidence="1">ATCC30299</strain>
    </source>
</reference>
<evidence type="ECO:0000313" key="2">
    <source>
        <dbReference type="Proteomes" id="UP001162131"/>
    </source>
</evidence>
<evidence type="ECO:0000313" key="1">
    <source>
        <dbReference type="EMBL" id="CAG9328571.1"/>
    </source>
</evidence>
<proteinExistence type="predicted"/>
<accession>A0AAU9JYS5</accession>
<comment type="caution">
    <text evidence="1">The sequence shown here is derived from an EMBL/GenBank/DDBJ whole genome shotgun (WGS) entry which is preliminary data.</text>
</comment>
<gene>
    <name evidence="1" type="ORF">BSTOLATCC_MIC46568</name>
</gene>
<dbReference type="AlphaFoldDB" id="A0AAU9JYS5"/>
<dbReference type="Proteomes" id="UP001162131">
    <property type="component" value="Unassembled WGS sequence"/>
</dbReference>
<protein>
    <submittedName>
        <fullName evidence="1">Uncharacterized protein</fullName>
    </submittedName>
</protein>